<dbReference type="SMR" id="A2DR95"/>
<accession>A2DR95</accession>
<dbReference type="RefSeq" id="XP_001329244.1">
    <property type="nucleotide sequence ID" value="XM_001329209.1"/>
</dbReference>
<feature type="compositionally biased region" description="Basic and acidic residues" evidence="1">
    <location>
        <begin position="10"/>
        <end position="23"/>
    </location>
</feature>
<protein>
    <submittedName>
        <fullName evidence="2">Uncharacterized protein</fullName>
    </submittedName>
</protein>
<evidence type="ECO:0000313" key="3">
    <source>
        <dbReference type="Proteomes" id="UP000001542"/>
    </source>
</evidence>
<evidence type="ECO:0000256" key="1">
    <source>
        <dbReference type="SAM" id="MobiDB-lite"/>
    </source>
</evidence>
<organism evidence="2 3">
    <name type="scientific">Trichomonas vaginalis (strain ATCC PRA-98 / G3)</name>
    <dbReference type="NCBI Taxonomy" id="412133"/>
    <lineage>
        <taxon>Eukaryota</taxon>
        <taxon>Metamonada</taxon>
        <taxon>Parabasalia</taxon>
        <taxon>Trichomonadida</taxon>
        <taxon>Trichomonadidae</taxon>
        <taxon>Trichomonas</taxon>
    </lineage>
</organism>
<name>A2DR95_TRIV3</name>
<dbReference type="VEuPathDB" id="TrichDB:TVAGG3_0512550"/>
<dbReference type="EMBL" id="DS113235">
    <property type="protein sequence ID" value="EAY17021.1"/>
    <property type="molecule type" value="Genomic_DNA"/>
</dbReference>
<dbReference type="InParanoid" id="A2DR95"/>
<dbReference type="Proteomes" id="UP000001542">
    <property type="component" value="Unassembled WGS sequence"/>
</dbReference>
<evidence type="ECO:0000313" key="2">
    <source>
        <dbReference type="EMBL" id="EAY17021.1"/>
    </source>
</evidence>
<reference evidence="2" key="1">
    <citation type="submission" date="2006-10" db="EMBL/GenBank/DDBJ databases">
        <authorList>
            <person name="Amadeo P."/>
            <person name="Zhao Q."/>
            <person name="Wortman J."/>
            <person name="Fraser-Liggett C."/>
            <person name="Carlton J."/>
        </authorList>
    </citation>
    <scope>NUCLEOTIDE SEQUENCE</scope>
    <source>
        <strain evidence="2">G3</strain>
    </source>
</reference>
<dbReference type="AlphaFoldDB" id="A2DR95"/>
<keyword evidence="3" id="KW-1185">Reference proteome</keyword>
<sequence>MDSKSQAPPKMDEMIQRINENEKKVTEENAVLTKVSQYQQELIERQRQLLKDVAQTNAELLAIEQKRAELKSKLSSQKTALLVAASEAQETSSIIRSVLENAPDTPMSSTKSGQMTLKIVDAISQSISQLTESCIESQNLSIDSSKLQGTIADVNNLIQKVMDAGLAQESSEDTIRRQSYLISALVQTKDQE</sequence>
<reference evidence="2" key="2">
    <citation type="journal article" date="2007" name="Science">
        <title>Draft genome sequence of the sexually transmitted pathogen Trichomonas vaginalis.</title>
        <authorList>
            <person name="Carlton J.M."/>
            <person name="Hirt R.P."/>
            <person name="Silva J.C."/>
            <person name="Delcher A.L."/>
            <person name="Schatz M."/>
            <person name="Zhao Q."/>
            <person name="Wortman J.R."/>
            <person name="Bidwell S.L."/>
            <person name="Alsmark U.C.M."/>
            <person name="Besteiro S."/>
            <person name="Sicheritz-Ponten T."/>
            <person name="Noel C.J."/>
            <person name="Dacks J.B."/>
            <person name="Foster P.G."/>
            <person name="Simillion C."/>
            <person name="Van de Peer Y."/>
            <person name="Miranda-Saavedra D."/>
            <person name="Barton G.J."/>
            <person name="Westrop G.D."/>
            <person name="Mueller S."/>
            <person name="Dessi D."/>
            <person name="Fiori P.L."/>
            <person name="Ren Q."/>
            <person name="Paulsen I."/>
            <person name="Zhang H."/>
            <person name="Bastida-Corcuera F.D."/>
            <person name="Simoes-Barbosa A."/>
            <person name="Brown M.T."/>
            <person name="Hayes R.D."/>
            <person name="Mukherjee M."/>
            <person name="Okumura C.Y."/>
            <person name="Schneider R."/>
            <person name="Smith A.J."/>
            <person name="Vanacova S."/>
            <person name="Villalvazo M."/>
            <person name="Haas B.J."/>
            <person name="Pertea M."/>
            <person name="Feldblyum T.V."/>
            <person name="Utterback T.R."/>
            <person name="Shu C.L."/>
            <person name="Osoegawa K."/>
            <person name="de Jong P.J."/>
            <person name="Hrdy I."/>
            <person name="Horvathova L."/>
            <person name="Zubacova Z."/>
            <person name="Dolezal P."/>
            <person name="Malik S.B."/>
            <person name="Logsdon J.M. Jr."/>
            <person name="Henze K."/>
            <person name="Gupta A."/>
            <person name="Wang C.C."/>
            <person name="Dunne R.L."/>
            <person name="Upcroft J.A."/>
            <person name="Upcroft P."/>
            <person name="White O."/>
            <person name="Salzberg S.L."/>
            <person name="Tang P."/>
            <person name="Chiu C.-H."/>
            <person name="Lee Y.-S."/>
            <person name="Embley T.M."/>
            <person name="Coombs G.H."/>
            <person name="Mottram J.C."/>
            <person name="Tachezy J."/>
            <person name="Fraser-Liggett C.M."/>
            <person name="Johnson P.J."/>
        </authorList>
    </citation>
    <scope>NUCLEOTIDE SEQUENCE [LARGE SCALE GENOMIC DNA]</scope>
    <source>
        <strain evidence="2">G3</strain>
    </source>
</reference>
<feature type="region of interest" description="Disordered" evidence="1">
    <location>
        <begin position="1"/>
        <end position="23"/>
    </location>
</feature>
<dbReference type="KEGG" id="tva:4775035"/>
<dbReference type="OrthoDB" id="10265142at2759"/>
<dbReference type="VEuPathDB" id="TrichDB:TVAG_297000"/>
<proteinExistence type="predicted"/>
<gene>
    <name evidence="2" type="ORF">TVAG_297000</name>
</gene>